<dbReference type="CDD" id="cd06261">
    <property type="entry name" value="TM_PBP2"/>
    <property type="match status" value="1"/>
</dbReference>
<reference evidence="11 12" key="1">
    <citation type="submission" date="2014-02" db="EMBL/GenBank/DDBJ databases">
        <title>Vibrio fortis Dalian14 Genome Sequencing.</title>
        <authorList>
            <person name="Wang Y."/>
            <person name="Song L."/>
            <person name="Liu G."/>
            <person name="Ding J."/>
        </authorList>
    </citation>
    <scope>NUCLEOTIDE SEQUENCE [LARGE SCALE GENOMIC DNA]</scope>
    <source>
        <strain evidence="11 12">Dalian14</strain>
    </source>
</reference>
<feature type="transmembrane region" description="Helical" evidence="8">
    <location>
        <begin position="239"/>
        <end position="261"/>
    </location>
</feature>
<dbReference type="EMBL" id="JFFR01000002">
    <property type="protein sequence ID" value="KDN29981.1"/>
    <property type="molecule type" value="Genomic_DNA"/>
</dbReference>
<evidence type="ECO:0000256" key="4">
    <source>
        <dbReference type="ARBA" id="ARBA00022475"/>
    </source>
</evidence>
<comment type="subcellular location">
    <subcellularLocation>
        <location evidence="1 8">Cell membrane</location>
        <topology evidence="1 8">Multi-pass membrane protein</topology>
    </subcellularLocation>
</comment>
<keyword evidence="3 8" id="KW-0813">Transport</keyword>
<evidence type="ECO:0000313" key="11">
    <source>
        <dbReference type="EMBL" id="KDN29981.1"/>
    </source>
</evidence>
<keyword evidence="6 8" id="KW-1133">Transmembrane helix</keyword>
<evidence type="ECO:0000256" key="8">
    <source>
        <dbReference type="RuleBase" id="RU363032"/>
    </source>
</evidence>
<keyword evidence="4" id="KW-1003">Cell membrane</keyword>
<accession>A0A066UR99</accession>
<dbReference type="Proteomes" id="UP000027219">
    <property type="component" value="Unassembled WGS sequence"/>
</dbReference>
<evidence type="ECO:0000313" key="10">
    <source>
        <dbReference type="EMBL" id="KAB0303657.1"/>
    </source>
</evidence>
<dbReference type="PROSITE" id="PS50928">
    <property type="entry name" value="ABC_TM1"/>
    <property type="match status" value="1"/>
</dbReference>
<dbReference type="SUPFAM" id="SSF161098">
    <property type="entry name" value="MetI-like"/>
    <property type="match status" value="1"/>
</dbReference>
<protein>
    <submittedName>
        <fullName evidence="10 11">ABC transporter permease</fullName>
    </submittedName>
</protein>
<dbReference type="GO" id="GO:0055085">
    <property type="term" value="P:transmembrane transport"/>
    <property type="evidence" value="ECO:0007669"/>
    <property type="project" value="InterPro"/>
</dbReference>
<dbReference type="PANTHER" id="PTHR32243">
    <property type="entry name" value="MALTOSE TRANSPORT SYSTEM PERMEASE-RELATED"/>
    <property type="match status" value="1"/>
</dbReference>
<sequence length="276" mass="30831">MNPSNLNIQRMMVYGIMGLWVLFCAFPFFWTIMTSIKNPVDAFSNPPVWVFEPTATNYANLWLEFGFSEFLINSVIVTLGVVVISLTIGCFAGYALARYPGKLGFWLLMLALVFRSLPHTVFLIPYYEFTRMVGLYDTHIVLILVLVAINQPFTIWMMRSFFMNIPKELEESAMMDGCNQFQAFAKAIVPVMWPGIITTGLFTFLLAYNEFLIPLTLTATNAATMPVAISQFGADDIKYWSMTAAGAVSITLPIVALIIFFQKKIVSGLVAGAVKG</sequence>
<name>A0A066UR99_9VIBR</name>
<evidence type="ECO:0000313" key="13">
    <source>
        <dbReference type="Proteomes" id="UP000326687"/>
    </source>
</evidence>
<proteinExistence type="inferred from homology"/>
<feature type="transmembrane region" description="Helical" evidence="8">
    <location>
        <begin position="103"/>
        <end position="127"/>
    </location>
</feature>
<evidence type="ECO:0000256" key="5">
    <source>
        <dbReference type="ARBA" id="ARBA00022692"/>
    </source>
</evidence>
<dbReference type="Proteomes" id="UP000326687">
    <property type="component" value="Unassembled WGS sequence"/>
</dbReference>
<dbReference type="Pfam" id="PF00528">
    <property type="entry name" value="BPD_transp_1"/>
    <property type="match status" value="1"/>
</dbReference>
<feature type="transmembrane region" description="Helical" evidence="8">
    <location>
        <begin position="70"/>
        <end position="96"/>
    </location>
</feature>
<dbReference type="OrthoDB" id="9794684at2"/>
<feature type="transmembrane region" description="Helical" evidence="8">
    <location>
        <begin position="12"/>
        <end position="33"/>
    </location>
</feature>
<dbReference type="InterPro" id="IPR035906">
    <property type="entry name" value="MetI-like_sf"/>
</dbReference>
<dbReference type="AlphaFoldDB" id="A0A066UR99"/>
<comment type="caution">
    <text evidence="11">The sequence shown here is derived from an EMBL/GenBank/DDBJ whole genome shotgun (WGS) entry which is preliminary data.</text>
</comment>
<dbReference type="PANTHER" id="PTHR32243:SF18">
    <property type="entry name" value="INNER MEMBRANE ABC TRANSPORTER PERMEASE PROTEIN YCJP"/>
    <property type="match status" value="1"/>
</dbReference>
<evidence type="ECO:0000256" key="3">
    <source>
        <dbReference type="ARBA" id="ARBA00022448"/>
    </source>
</evidence>
<feature type="transmembrane region" description="Helical" evidence="8">
    <location>
        <begin position="139"/>
        <end position="162"/>
    </location>
</feature>
<gene>
    <name evidence="10" type="ORF">F2Z80_06825</name>
    <name evidence="11" type="ORF">VFDL14_04390</name>
</gene>
<evidence type="ECO:0000259" key="9">
    <source>
        <dbReference type="PROSITE" id="PS50928"/>
    </source>
</evidence>
<keyword evidence="7 8" id="KW-0472">Membrane</keyword>
<feature type="transmembrane region" description="Helical" evidence="8">
    <location>
        <begin position="183"/>
        <end position="208"/>
    </location>
</feature>
<keyword evidence="12" id="KW-1185">Reference proteome</keyword>
<dbReference type="RefSeq" id="WP_050487292.1">
    <property type="nucleotide sequence ID" value="NZ_JBEEAX010000002.1"/>
</dbReference>
<evidence type="ECO:0000256" key="2">
    <source>
        <dbReference type="ARBA" id="ARBA00009047"/>
    </source>
</evidence>
<dbReference type="Gene3D" id="1.10.3720.10">
    <property type="entry name" value="MetI-like"/>
    <property type="match status" value="1"/>
</dbReference>
<organism evidence="11 12">
    <name type="scientific">Vibrio fortis</name>
    <dbReference type="NCBI Taxonomy" id="212667"/>
    <lineage>
        <taxon>Bacteria</taxon>
        <taxon>Pseudomonadati</taxon>
        <taxon>Pseudomonadota</taxon>
        <taxon>Gammaproteobacteria</taxon>
        <taxon>Vibrionales</taxon>
        <taxon>Vibrionaceae</taxon>
        <taxon>Vibrio</taxon>
    </lineage>
</organism>
<evidence type="ECO:0000256" key="7">
    <source>
        <dbReference type="ARBA" id="ARBA00023136"/>
    </source>
</evidence>
<dbReference type="InterPro" id="IPR050901">
    <property type="entry name" value="BP-dep_ABC_trans_perm"/>
</dbReference>
<dbReference type="EMBL" id="VXDD01000001">
    <property type="protein sequence ID" value="KAB0303657.1"/>
    <property type="molecule type" value="Genomic_DNA"/>
</dbReference>
<comment type="similarity">
    <text evidence="2">Belongs to the binding-protein-dependent transport system permease family. MalFG subfamily.</text>
</comment>
<dbReference type="STRING" id="212667.VFDL14_04390"/>
<evidence type="ECO:0000313" key="12">
    <source>
        <dbReference type="Proteomes" id="UP000027219"/>
    </source>
</evidence>
<dbReference type="InterPro" id="IPR000515">
    <property type="entry name" value="MetI-like"/>
</dbReference>
<feature type="domain" description="ABC transmembrane type-1" evidence="9">
    <location>
        <begin position="71"/>
        <end position="261"/>
    </location>
</feature>
<dbReference type="GO" id="GO:0005886">
    <property type="term" value="C:plasma membrane"/>
    <property type="evidence" value="ECO:0007669"/>
    <property type="project" value="UniProtKB-SubCell"/>
</dbReference>
<evidence type="ECO:0000256" key="1">
    <source>
        <dbReference type="ARBA" id="ARBA00004651"/>
    </source>
</evidence>
<evidence type="ECO:0000256" key="6">
    <source>
        <dbReference type="ARBA" id="ARBA00022989"/>
    </source>
</evidence>
<reference evidence="10 13" key="2">
    <citation type="submission" date="2019-09" db="EMBL/GenBank/DDBJ databases">
        <title>Vibrio Fortis S7-72.</title>
        <authorList>
            <person name="Das S.K."/>
        </authorList>
    </citation>
    <scope>NUCLEOTIDE SEQUENCE [LARGE SCALE GENOMIC DNA]</scope>
    <source>
        <strain evidence="10 13">S7-72</strain>
    </source>
</reference>
<keyword evidence="5 8" id="KW-0812">Transmembrane</keyword>